<accession>A0A183F417</accession>
<evidence type="ECO:0000313" key="3">
    <source>
        <dbReference type="WBParaSite" id="HPBE_0000090901-mRNA-1"/>
    </source>
</evidence>
<name>A0A183F417_HELPZ</name>
<gene>
    <name evidence="1" type="ORF">HPBE_LOCUS910</name>
</gene>
<dbReference type="OrthoDB" id="5833798at2759"/>
<proteinExistence type="predicted"/>
<protein>
    <submittedName>
        <fullName evidence="3">Reverse transcriptase domain-containing protein</fullName>
    </submittedName>
</protein>
<dbReference type="Proteomes" id="UP000050761">
    <property type="component" value="Unassembled WGS sequence"/>
</dbReference>
<keyword evidence="2" id="KW-1185">Reference proteome</keyword>
<evidence type="ECO:0000313" key="2">
    <source>
        <dbReference type="Proteomes" id="UP000050761"/>
    </source>
</evidence>
<dbReference type="EMBL" id="UZAH01000831">
    <property type="protein sequence ID" value="VDO19292.1"/>
    <property type="molecule type" value="Genomic_DNA"/>
</dbReference>
<sequence length="107" mass="12090">MMDRKTAVKRLNDYIEEISNAEFAHPAIPIASPVHGPVQKINVEETEAVSKKMRPGEATADRVFHAAGCGAIDTIHAVRLLLEKHREKQKPVHFAFLDMEKFFDRVP</sequence>
<dbReference type="WBParaSite" id="HPBE_0000090901-mRNA-1">
    <property type="protein sequence ID" value="HPBE_0000090901-mRNA-1"/>
    <property type="gene ID" value="HPBE_0000090901"/>
</dbReference>
<reference evidence="1 2" key="1">
    <citation type="submission" date="2018-11" db="EMBL/GenBank/DDBJ databases">
        <authorList>
            <consortium name="Pathogen Informatics"/>
        </authorList>
    </citation>
    <scope>NUCLEOTIDE SEQUENCE [LARGE SCALE GENOMIC DNA]</scope>
</reference>
<dbReference type="AlphaFoldDB" id="A0A183F417"/>
<organism evidence="2 3">
    <name type="scientific">Heligmosomoides polygyrus</name>
    <name type="common">Parasitic roundworm</name>
    <dbReference type="NCBI Taxonomy" id="6339"/>
    <lineage>
        <taxon>Eukaryota</taxon>
        <taxon>Metazoa</taxon>
        <taxon>Ecdysozoa</taxon>
        <taxon>Nematoda</taxon>
        <taxon>Chromadorea</taxon>
        <taxon>Rhabditida</taxon>
        <taxon>Rhabditina</taxon>
        <taxon>Rhabditomorpha</taxon>
        <taxon>Strongyloidea</taxon>
        <taxon>Heligmosomidae</taxon>
        <taxon>Heligmosomoides</taxon>
    </lineage>
</organism>
<reference evidence="3" key="2">
    <citation type="submission" date="2019-09" db="UniProtKB">
        <authorList>
            <consortium name="WormBaseParasite"/>
        </authorList>
    </citation>
    <scope>IDENTIFICATION</scope>
</reference>
<evidence type="ECO:0000313" key="1">
    <source>
        <dbReference type="EMBL" id="VDO19292.1"/>
    </source>
</evidence>
<accession>A0A3P7WP85</accession>